<reference evidence="2" key="2">
    <citation type="submission" date="2020-04" db="EMBL/GenBank/DDBJ databases">
        <authorList>
            <consortium name="NCBI Genome Project"/>
        </authorList>
    </citation>
    <scope>NUCLEOTIDE SEQUENCE</scope>
    <source>
        <strain evidence="2">CBS 342.82</strain>
    </source>
</reference>
<keyword evidence="1" id="KW-1185">Reference proteome</keyword>
<gene>
    <name evidence="2" type="ORF">K489DRAFT_57050</name>
</gene>
<name>A0A6J3LVC0_9PEZI</name>
<reference evidence="2" key="3">
    <citation type="submission" date="2025-08" db="UniProtKB">
        <authorList>
            <consortium name="RefSeq"/>
        </authorList>
    </citation>
    <scope>IDENTIFICATION</scope>
    <source>
        <strain evidence="2">CBS 342.82</strain>
    </source>
</reference>
<protein>
    <submittedName>
        <fullName evidence="2">Uncharacterized protein</fullName>
    </submittedName>
</protein>
<organism evidence="2">
    <name type="scientific">Dissoconium aciculare CBS 342.82</name>
    <dbReference type="NCBI Taxonomy" id="1314786"/>
    <lineage>
        <taxon>Eukaryota</taxon>
        <taxon>Fungi</taxon>
        <taxon>Dikarya</taxon>
        <taxon>Ascomycota</taxon>
        <taxon>Pezizomycotina</taxon>
        <taxon>Dothideomycetes</taxon>
        <taxon>Dothideomycetidae</taxon>
        <taxon>Mycosphaerellales</taxon>
        <taxon>Dissoconiaceae</taxon>
        <taxon>Dissoconium</taxon>
    </lineage>
</organism>
<accession>A0A6J3LVC0</accession>
<sequence length="195" mass="22087">MTLRSTVSDLGVGRLHSKVGKHLGQNHLRVDDGVDPAWPKSFNSFLTQTRTLSRRFRTRARTTGDRRASPSCLDIFNVALWYWDQRSVSPVHDLNVTSHSCLAGSTHIVRKGDAFLSAPVTTKALCSLTELNYFDLCEIRGTVMRGKAYRRPLAWCWNMRCTRGRGPIWLGRCNLKCSIIHTLSARFANAHKPYI</sequence>
<evidence type="ECO:0000313" key="2">
    <source>
        <dbReference type="RefSeq" id="XP_033456747.1"/>
    </source>
</evidence>
<proteinExistence type="predicted"/>
<evidence type="ECO:0000313" key="1">
    <source>
        <dbReference type="Proteomes" id="UP000504637"/>
    </source>
</evidence>
<dbReference type="RefSeq" id="XP_033456747.1">
    <property type="nucleotide sequence ID" value="XM_033608728.1"/>
</dbReference>
<dbReference type="Proteomes" id="UP000504637">
    <property type="component" value="Unplaced"/>
</dbReference>
<reference evidence="2" key="1">
    <citation type="submission" date="2020-01" db="EMBL/GenBank/DDBJ databases">
        <authorList>
            <consortium name="DOE Joint Genome Institute"/>
            <person name="Haridas S."/>
            <person name="Albert R."/>
            <person name="Binder M."/>
            <person name="Bloem J."/>
            <person name="Labutti K."/>
            <person name="Salamov A."/>
            <person name="Andreopoulos B."/>
            <person name="Baker S.E."/>
            <person name="Barry K."/>
            <person name="Bills G."/>
            <person name="Bluhm B.H."/>
            <person name="Cannon C."/>
            <person name="Castanera R."/>
            <person name="Culley D.E."/>
            <person name="Daum C."/>
            <person name="Ezra D."/>
            <person name="Gonzalez J.B."/>
            <person name="Henrissat B."/>
            <person name="Kuo A."/>
            <person name="Liang C."/>
            <person name="Lipzen A."/>
            <person name="Lutzoni F."/>
            <person name="Magnuson J."/>
            <person name="Mondo S."/>
            <person name="Nolan M."/>
            <person name="Ohm R."/>
            <person name="Pangilinan J."/>
            <person name="Park H.-J."/>
            <person name="Ramirez L."/>
            <person name="Alfaro M."/>
            <person name="Sun H."/>
            <person name="Tritt A."/>
            <person name="Yoshinaga Y."/>
            <person name="Zwiers L.-H."/>
            <person name="Turgeon B.G."/>
            <person name="Goodwin S.B."/>
            <person name="Spatafora J.W."/>
            <person name="Crous P.W."/>
            <person name="Grigoriev I.V."/>
        </authorList>
    </citation>
    <scope>NUCLEOTIDE SEQUENCE</scope>
    <source>
        <strain evidence="2">CBS 342.82</strain>
    </source>
</reference>
<dbReference type="AlphaFoldDB" id="A0A6J3LVC0"/>
<dbReference type="GeneID" id="54366528"/>